<dbReference type="OrthoDB" id="71307at2759"/>
<feature type="compositionally biased region" description="Low complexity" evidence="1">
    <location>
        <begin position="11"/>
        <end position="26"/>
    </location>
</feature>
<proteinExistence type="predicted"/>
<reference evidence="2" key="2">
    <citation type="submission" date="2024-01" db="EMBL/GenBank/DDBJ databases">
        <title>Comparative genomics of Cryptococcus and Kwoniella reveals pathogenesis evolution and contrasting modes of karyotype evolution via chromosome fusion or intercentromeric recombination.</title>
        <authorList>
            <person name="Coelho M.A."/>
            <person name="David-Palma M."/>
            <person name="Shea T."/>
            <person name="Bowers K."/>
            <person name="McGinley-Smith S."/>
            <person name="Mohammad A.W."/>
            <person name="Gnirke A."/>
            <person name="Yurkov A.M."/>
            <person name="Nowrousian M."/>
            <person name="Sun S."/>
            <person name="Cuomo C.A."/>
            <person name="Heitman J."/>
        </authorList>
    </citation>
    <scope>NUCLEOTIDE SEQUENCE</scope>
    <source>
        <strain evidence="2">CBS 12478</strain>
    </source>
</reference>
<dbReference type="GeneID" id="43587037"/>
<dbReference type="AlphaFoldDB" id="A0A5M6C3S2"/>
<reference evidence="2" key="1">
    <citation type="submission" date="2017-08" db="EMBL/GenBank/DDBJ databases">
        <authorList>
            <person name="Cuomo C."/>
            <person name="Billmyre B."/>
            <person name="Heitman J."/>
        </authorList>
    </citation>
    <scope>NUCLEOTIDE SEQUENCE</scope>
    <source>
        <strain evidence="2">CBS 12478</strain>
    </source>
</reference>
<keyword evidence="3" id="KW-1185">Reference proteome</keyword>
<name>A0A5M6C3S2_9TREE</name>
<organism evidence="2 3">
    <name type="scientific">Kwoniella shandongensis</name>
    <dbReference type="NCBI Taxonomy" id="1734106"/>
    <lineage>
        <taxon>Eukaryota</taxon>
        <taxon>Fungi</taxon>
        <taxon>Dikarya</taxon>
        <taxon>Basidiomycota</taxon>
        <taxon>Agaricomycotina</taxon>
        <taxon>Tremellomycetes</taxon>
        <taxon>Tremellales</taxon>
        <taxon>Cryptococcaceae</taxon>
        <taxon>Kwoniella</taxon>
    </lineage>
</organism>
<sequence>MHNNQYPSDKSLSSIFDPPSPSSSIDVNDECHSPSPPPPAYTALPHRDVTFHLAPMYQGKVGDVELETVDGKRFLVHKKVLENETIFFHIYYGFVPVWRLNNGTAQQNVPSCPNSLRNILRLPKIFTTRIVPDVQHSETATSPPPLPPKDNIAPSALPPPPPPASVGGSVTAPVPTTSPYIWSVPETSSVLAAFLSLIYPRGTFTSSPTSLLTNLDLTGCVVRAALGYQSLKALNLARDHLYRYIEEDAIKVYALASFFKFTDLARLASMKAVAVPPERWDEESRLLMGKTAMNKLFNLQATRREGLYSILSCPMEMDDHLSHRGGGGRVQQVWEGMTNHLKMQLEEGSLNLGTELLELLEFDLRGVSEDGHQCGDCLVLLGKSIQRCLYEAKDLPRCI</sequence>
<evidence type="ECO:0000256" key="1">
    <source>
        <dbReference type="SAM" id="MobiDB-lite"/>
    </source>
</evidence>
<feature type="region of interest" description="Disordered" evidence="1">
    <location>
        <begin position="1"/>
        <end position="39"/>
    </location>
</feature>
<evidence type="ECO:0000313" key="2">
    <source>
        <dbReference type="EMBL" id="WWD15994.1"/>
    </source>
</evidence>
<feature type="compositionally biased region" description="Polar residues" evidence="1">
    <location>
        <begin position="1"/>
        <end position="10"/>
    </location>
</feature>
<gene>
    <name evidence="2" type="ORF">CI109_100418</name>
</gene>
<dbReference type="KEGG" id="ksn:43587037"/>
<dbReference type="EMBL" id="CP144051">
    <property type="protein sequence ID" value="WWD15994.1"/>
    <property type="molecule type" value="Genomic_DNA"/>
</dbReference>
<protein>
    <submittedName>
        <fullName evidence="2">Uncharacterized protein</fullName>
    </submittedName>
</protein>
<accession>A0A5M6C3S2</accession>
<dbReference type="Proteomes" id="UP000322225">
    <property type="component" value="Chromosome 1"/>
</dbReference>
<dbReference type="RefSeq" id="XP_031862725.1">
    <property type="nucleotide sequence ID" value="XM_032002918.1"/>
</dbReference>
<evidence type="ECO:0000313" key="3">
    <source>
        <dbReference type="Proteomes" id="UP000322225"/>
    </source>
</evidence>
<feature type="region of interest" description="Disordered" evidence="1">
    <location>
        <begin position="136"/>
        <end position="170"/>
    </location>
</feature>